<keyword evidence="11" id="KW-1185">Reference proteome</keyword>
<comment type="caution">
    <text evidence="10">The sequence shown here is derived from an EMBL/GenBank/DDBJ whole genome shotgun (WGS) entry which is preliminary data.</text>
</comment>
<dbReference type="InterPro" id="IPR011691">
    <property type="entry name" value="Vesicle_transpt_SFT2"/>
</dbReference>
<gene>
    <name evidence="10" type="ORF">A6R68_16629</name>
</gene>
<sequence length="226" mass="23463">MADLHRQLQDYLMQGKANRPAAAEPLLAARTAEEPAVGDRAAGAWLGRTALRWPWARSAAEPPPAGSRCIPNVTRGQRLAAGGLCLLLAALCFGLAALYAPVLLLRARKFALLWSLGSVLALASAALLRGGPACGRLLRGEETPSRNALCYAVALGATLYAALVLRSTALTALGACAQVAALLYALLGLLPWGSVTALRLALGRLNRGAGLANALPGNASEEEYSF</sequence>
<keyword evidence="7 9" id="KW-0472">Membrane</keyword>
<evidence type="ECO:0000256" key="5">
    <source>
        <dbReference type="ARBA" id="ARBA00022927"/>
    </source>
</evidence>
<evidence type="ECO:0000256" key="6">
    <source>
        <dbReference type="ARBA" id="ARBA00022989"/>
    </source>
</evidence>
<name>A0A1A6HFB0_NEOLE</name>
<dbReference type="GO" id="GO:0005737">
    <property type="term" value="C:cytoplasm"/>
    <property type="evidence" value="ECO:0007669"/>
    <property type="project" value="UniProtKB-ARBA"/>
</dbReference>
<keyword evidence="6 9" id="KW-1133">Transmembrane helix</keyword>
<dbReference type="GO" id="GO:0015031">
    <property type="term" value="P:protein transport"/>
    <property type="evidence" value="ECO:0007669"/>
    <property type="project" value="UniProtKB-KW"/>
</dbReference>
<evidence type="ECO:0000256" key="2">
    <source>
        <dbReference type="ARBA" id="ARBA00004141"/>
    </source>
</evidence>
<dbReference type="Pfam" id="PF04178">
    <property type="entry name" value="Got1"/>
    <property type="match status" value="1"/>
</dbReference>
<dbReference type="InterPro" id="IPR007305">
    <property type="entry name" value="Vesicle_transpt_Got1/SFT2"/>
</dbReference>
<organism evidence="10 11">
    <name type="scientific">Neotoma lepida</name>
    <name type="common">Desert woodrat</name>
    <dbReference type="NCBI Taxonomy" id="56216"/>
    <lineage>
        <taxon>Eukaryota</taxon>
        <taxon>Metazoa</taxon>
        <taxon>Chordata</taxon>
        <taxon>Craniata</taxon>
        <taxon>Vertebrata</taxon>
        <taxon>Euteleostomi</taxon>
        <taxon>Mammalia</taxon>
        <taxon>Eutheria</taxon>
        <taxon>Euarchontoglires</taxon>
        <taxon>Glires</taxon>
        <taxon>Rodentia</taxon>
        <taxon>Myomorpha</taxon>
        <taxon>Muroidea</taxon>
        <taxon>Cricetidae</taxon>
        <taxon>Neotominae</taxon>
        <taxon>Neotoma</taxon>
    </lineage>
</organism>
<evidence type="ECO:0000256" key="9">
    <source>
        <dbReference type="RuleBase" id="RU363111"/>
    </source>
</evidence>
<evidence type="ECO:0000313" key="10">
    <source>
        <dbReference type="EMBL" id="OBS76931.1"/>
    </source>
</evidence>
<evidence type="ECO:0000256" key="1">
    <source>
        <dbReference type="ARBA" id="ARBA00003566"/>
    </source>
</evidence>
<evidence type="ECO:0000313" key="11">
    <source>
        <dbReference type="Proteomes" id="UP000092124"/>
    </source>
</evidence>
<keyword evidence="3 9" id="KW-0813">Transport</keyword>
<keyword evidence="5 9" id="KW-0653">Protein transport</keyword>
<protein>
    <recommendedName>
        <fullName evidence="9">Vesicle transport protein</fullName>
    </recommendedName>
</protein>
<feature type="transmembrane region" description="Helical" evidence="9">
    <location>
        <begin position="181"/>
        <end position="202"/>
    </location>
</feature>
<feature type="transmembrane region" description="Helical" evidence="9">
    <location>
        <begin position="84"/>
        <end position="104"/>
    </location>
</feature>
<dbReference type="EMBL" id="LZPO01034852">
    <property type="protein sequence ID" value="OBS76931.1"/>
    <property type="molecule type" value="Genomic_DNA"/>
</dbReference>
<accession>A0A1A6HFB0</accession>
<feature type="transmembrane region" description="Helical" evidence="9">
    <location>
        <begin position="148"/>
        <end position="169"/>
    </location>
</feature>
<dbReference type="GO" id="GO:0012505">
    <property type="term" value="C:endomembrane system"/>
    <property type="evidence" value="ECO:0007669"/>
    <property type="project" value="UniProtKB-ARBA"/>
</dbReference>
<dbReference type="PANTHER" id="PTHR23137">
    <property type="entry name" value="VESICLE TRANSPORT PROTEIN-RELATED"/>
    <property type="match status" value="1"/>
</dbReference>
<dbReference type="STRING" id="56216.A0A1A6HFB0"/>
<dbReference type="OrthoDB" id="660759at2759"/>
<dbReference type="GO" id="GO:0016192">
    <property type="term" value="P:vesicle-mediated transport"/>
    <property type="evidence" value="ECO:0007669"/>
    <property type="project" value="InterPro"/>
</dbReference>
<comment type="similarity">
    <text evidence="8 9">Belongs to the SFT2 family.</text>
</comment>
<reference evidence="10 11" key="1">
    <citation type="submission" date="2016-06" db="EMBL/GenBank/DDBJ databases">
        <title>The Draft Genome Sequence and Annotation of the Desert Woodrat Neotoma lepida.</title>
        <authorList>
            <person name="Campbell M."/>
            <person name="Oakeson K.F."/>
            <person name="Yandell M."/>
            <person name="Halpert J.R."/>
            <person name="Dearing D."/>
        </authorList>
    </citation>
    <scope>NUCLEOTIDE SEQUENCE [LARGE SCALE GENOMIC DNA]</scope>
    <source>
        <strain evidence="10">417</strain>
        <tissue evidence="10">Liver</tissue>
    </source>
</reference>
<feature type="transmembrane region" description="Helical" evidence="9">
    <location>
        <begin position="110"/>
        <end position="128"/>
    </location>
</feature>
<dbReference type="GO" id="GO:0016020">
    <property type="term" value="C:membrane"/>
    <property type="evidence" value="ECO:0007669"/>
    <property type="project" value="UniProtKB-SubCell"/>
</dbReference>
<evidence type="ECO:0000256" key="8">
    <source>
        <dbReference type="ARBA" id="ARBA00025800"/>
    </source>
</evidence>
<evidence type="ECO:0000256" key="3">
    <source>
        <dbReference type="ARBA" id="ARBA00022448"/>
    </source>
</evidence>
<keyword evidence="4 9" id="KW-0812">Transmembrane</keyword>
<proteinExistence type="inferred from homology"/>
<comment type="function">
    <text evidence="1 9">May be involved in fusion of retrograde transport vesicles derived from an endocytic compartment with the Golgi complex.</text>
</comment>
<evidence type="ECO:0000256" key="7">
    <source>
        <dbReference type="ARBA" id="ARBA00023136"/>
    </source>
</evidence>
<dbReference type="Proteomes" id="UP000092124">
    <property type="component" value="Unassembled WGS sequence"/>
</dbReference>
<evidence type="ECO:0000256" key="4">
    <source>
        <dbReference type="ARBA" id="ARBA00022692"/>
    </source>
</evidence>
<dbReference type="PANTHER" id="PTHR23137:SF36">
    <property type="entry name" value="VESICLE TRANSPORT PROTEIN SFT2C"/>
    <property type="match status" value="1"/>
</dbReference>
<dbReference type="AlphaFoldDB" id="A0A1A6HFB0"/>
<comment type="subcellular location">
    <subcellularLocation>
        <location evidence="2 9">Membrane</location>
        <topology evidence="2 9">Multi-pass membrane protein</topology>
    </subcellularLocation>
</comment>